<evidence type="ECO:0000313" key="2">
    <source>
        <dbReference type="Proteomes" id="UP001280121"/>
    </source>
</evidence>
<proteinExistence type="predicted"/>
<evidence type="ECO:0000313" key="1">
    <source>
        <dbReference type="EMBL" id="KAK2657396.1"/>
    </source>
</evidence>
<dbReference type="PANTHER" id="PTHR31973">
    <property type="entry name" value="POLYPROTEIN, PUTATIVE-RELATED"/>
    <property type="match status" value="1"/>
</dbReference>
<dbReference type="Proteomes" id="UP001280121">
    <property type="component" value="Unassembled WGS sequence"/>
</dbReference>
<organism evidence="1 2">
    <name type="scientific">Dipteronia dyeriana</name>
    <dbReference type="NCBI Taxonomy" id="168575"/>
    <lineage>
        <taxon>Eukaryota</taxon>
        <taxon>Viridiplantae</taxon>
        <taxon>Streptophyta</taxon>
        <taxon>Embryophyta</taxon>
        <taxon>Tracheophyta</taxon>
        <taxon>Spermatophyta</taxon>
        <taxon>Magnoliopsida</taxon>
        <taxon>eudicotyledons</taxon>
        <taxon>Gunneridae</taxon>
        <taxon>Pentapetalae</taxon>
        <taxon>rosids</taxon>
        <taxon>malvids</taxon>
        <taxon>Sapindales</taxon>
        <taxon>Sapindaceae</taxon>
        <taxon>Hippocastanoideae</taxon>
        <taxon>Acereae</taxon>
        <taxon>Dipteronia</taxon>
    </lineage>
</organism>
<gene>
    <name evidence="1" type="ORF">Ddye_010448</name>
</gene>
<protein>
    <recommendedName>
        <fullName evidence="3">MULE transposase domain-containing protein</fullName>
    </recommendedName>
</protein>
<dbReference type="EMBL" id="JANJYI010000003">
    <property type="protein sequence ID" value="KAK2657396.1"/>
    <property type="molecule type" value="Genomic_DNA"/>
</dbReference>
<evidence type="ECO:0008006" key="3">
    <source>
        <dbReference type="Google" id="ProtNLM"/>
    </source>
</evidence>
<keyword evidence="2" id="KW-1185">Reference proteome</keyword>
<dbReference type="PANTHER" id="PTHR31973:SF195">
    <property type="entry name" value="MUDR FAMILY TRANSPOSASE"/>
    <property type="match status" value="1"/>
</dbReference>
<accession>A0AAD9XDV6</accession>
<sequence length="165" mass="18757">MGDNFRLINANVIGQLYAPKLSSGVNICLKDIMKDMREKHDVELLYTKAWMAMQHARSTVYSKVDESYQFLRGYFHMLAEENPSTITAIETDEETDEHTLFLYVFLSFRQSLQGFQSVIRPVIAIDATHLKSDYGVVMFVATCKDGMNMVYPLAFGFGDGETDEA</sequence>
<dbReference type="AlphaFoldDB" id="A0AAD9XDV6"/>
<name>A0AAD9XDV6_9ROSI</name>
<comment type="caution">
    <text evidence="1">The sequence shown here is derived from an EMBL/GenBank/DDBJ whole genome shotgun (WGS) entry which is preliminary data.</text>
</comment>
<reference evidence="1" key="1">
    <citation type="journal article" date="2023" name="Plant J.">
        <title>Genome sequences and population genomics provide insights into the demographic history, inbreeding, and mutation load of two 'living fossil' tree species of Dipteronia.</title>
        <authorList>
            <person name="Feng Y."/>
            <person name="Comes H.P."/>
            <person name="Chen J."/>
            <person name="Zhu S."/>
            <person name="Lu R."/>
            <person name="Zhang X."/>
            <person name="Li P."/>
            <person name="Qiu J."/>
            <person name="Olsen K.M."/>
            <person name="Qiu Y."/>
        </authorList>
    </citation>
    <scope>NUCLEOTIDE SEQUENCE</scope>
    <source>
        <strain evidence="1">KIB01</strain>
    </source>
</reference>